<evidence type="ECO:0000256" key="8">
    <source>
        <dbReference type="SAM" id="Phobius"/>
    </source>
</evidence>
<evidence type="ECO:0000256" key="6">
    <source>
        <dbReference type="ARBA" id="ARBA00023136"/>
    </source>
</evidence>
<gene>
    <name evidence="10" type="ORF">BD821_101412</name>
</gene>
<keyword evidence="2" id="KW-1003">Cell membrane</keyword>
<accession>A0A2S6G1J2</accession>
<comment type="caution">
    <text evidence="10">The sequence shown here is derived from an EMBL/GenBank/DDBJ whole genome shotgun (WGS) entry which is preliminary data.</text>
</comment>
<dbReference type="PROSITE" id="PS51779">
    <property type="entry name" value="POTRA"/>
    <property type="match status" value="1"/>
</dbReference>
<evidence type="ECO:0000313" key="10">
    <source>
        <dbReference type="EMBL" id="PPK49746.1"/>
    </source>
</evidence>
<dbReference type="PANTHER" id="PTHR37820">
    <property type="entry name" value="CELL DIVISION PROTEIN DIVIB"/>
    <property type="match status" value="1"/>
</dbReference>
<dbReference type="STRING" id="37659.GCA_000703125_02541"/>
<proteinExistence type="predicted"/>
<dbReference type="InterPro" id="IPR050487">
    <property type="entry name" value="FtsQ_DivIB"/>
</dbReference>
<keyword evidence="7" id="KW-0131">Cell cycle</keyword>
<dbReference type="EMBL" id="PTIS01000001">
    <property type="protein sequence ID" value="PPK49746.1"/>
    <property type="molecule type" value="Genomic_DNA"/>
</dbReference>
<keyword evidence="3 10" id="KW-0132">Cell division</keyword>
<dbReference type="PANTHER" id="PTHR37820:SF1">
    <property type="entry name" value="CELL DIVISION PROTEIN FTSQ"/>
    <property type="match status" value="1"/>
</dbReference>
<dbReference type="InterPro" id="IPR034746">
    <property type="entry name" value="POTRA"/>
</dbReference>
<keyword evidence="6 8" id="KW-0472">Membrane</keyword>
<name>A0A2S6G1J2_9CLOT</name>
<evidence type="ECO:0000256" key="2">
    <source>
        <dbReference type="ARBA" id="ARBA00022475"/>
    </source>
</evidence>
<feature type="transmembrane region" description="Helical" evidence="8">
    <location>
        <begin position="26"/>
        <end position="44"/>
    </location>
</feature>
<dbReference type="RefSeq" id="WP_104409061.1">
    <property type="nucleotide sequence ID" value="NZ_PTIS01000001.1"/>
</dbReference>
<evidence type="ECO:0000256" key="1">
    <source>
        <dbReference type="ARBA" id="ARBA00004370"/>
    </source>
</evidence>
<dbReference type="OrthoDB" id="1953902at2"/>
<feature type="domain" description="POTRA" evidence="9">
    <location>
        <begin position="47"/>
        <end position="115"/>
    </location>
</feature>
<evidence type="ECO:0000256" key="4">
    <source>
        <dbReference type="ARBA" id="ARBA00022692"/>
    </source>
</evidence>
<dbReference type="GO" id="GO:0051301">
    <property type="term" value="P:cell division"/>
    <property type="evidence" value="ECO:0007669"/>
    <property type="project" value="UniProtKB-KW"/>
</dbReference>
<evidence type="ECO:0000313" key="11">
    <source>
        <dbReference type="Proteomes" id="UP000239863"/>
    </source>
</evidence>
<keyword evidence="5 8" id="KW-1133">Transmembrane helix</keyword>
<protein>
    <submittedName>
        <fullName evidence="10">Cell division protein FtsQ</fullName>
    </submittedName>
</protein>
<sequence length="258" mass="29611">MGEIAKKKEENSFIVKRRKRKALKRNIIIFIFLIVILITLSLKLKIFDVETIIVEGNNIISSEEIISTSTLEKGNNIFYINTKKIIKKIHDNPYIKNVKISRRLPNTIILNVEERSAFFYGESNNKYFIIDRDSKLLQIKDEITNMNLIYIDGLDYTNAKVGEEILPKEDRKNKVINDFSFLIENNTSGIDITSLDMKDILSIKAYHNNMCIIIGTSDDIEGKLNKAINIISSKPELSQSKGYINVSFKGNPVIFVEE</sequence>
<evidence type="ECO:0000256" key="7">
    <source>
        <dbReference type="ARBA" id="ARBA00023306"/>
    </source>
</evidence>
<dbReference type="InterPro" id="IPR013685">
    <property type="entry name" value="POTRA_FtsQ_type"/>
</dbReference>
<dbReference type="AlphaFoldDB" id="A0A2S6G1J2"/>
<dbReference type="GO" id="GO:0005886">
    <property type="term" value="C:plasma membrane"/>
    <property type="evidence" value="ECO:0007669"/>
    <property type="project" value="TreeGrafter"/>
</dbReference>
<evidence type="ECO:0000256" key="5">
    <source>
        <dbReference type="ARBA" id="ARBA00022989"/>
    </source>
</evidence>
<keyword evidence="4 8" id="KW-0812">Transmembrane</keyword>
<reference evidence="10 11" key="1">
    <citation type="submission" date="2018-02" db="EMBL/GenBank/DDBJ databases">
        <title>Genomic Encyclopedia of Archaeal and Bacterial Type Strains, Phase II (KMG-II): from individual species to whole genera.</title>
        <authorList>
            <person name="Goeker M."/>
        </authorList>
    </citation>
    <scope>NUCLEOTIDE SEQUENCE [LARGE SCALE GENOMIC DNA]</scope>
    <source>
        <strain evidence="10 11">DSM 15099</strain>
    </source>
</reference>
<dbReference type="Pfam" id="PF08478">
    <property type="entry name" value="POTRA_1"/>
    <property type="match status" value="1"/>
</dbReference>
<dbReference type="Gene3D" id="3.10.20.310">
    <property type="entry name" value="membrane protein fhac"/>
    <property type="match status" value="1"/>
</dbReference>
<organism evidence="10 11">
    <name type="scientific">Clostridium algidicarnis DSM 15099</name>
    <dbReference type="NCBI Taxonomy" id="1121295"/>
    <lineage>
        <taxon>Bacteria</taxon>
        <taxon>Bacillati</taxon>
        <taxon>Bacillota</taxon>
        <taxon>Clostridia</taxon>
        <taxon>Eubacteriales</taxon>
        <taxon>Clostridiaceae</taxon>
        <taxon>Clostridium</taxon>
    </lineage>
</organism>
<dbReference type="Proteomes" id="UP000239863">
    <property type="component" value="Unassembled WGS sequence"/>
</dbReference>
<evidence type="ECO:0000256" key="3">
    <source>
        <dbReference type="ARBA" id="ARBA00022618"/>
    </source>
</evidence>
<comment type="subcellular location">
    <subcellularLocation>
        <location evidence="1">Membrane</location>
    </subcellularLocation>
</comment>
<evidence type="ECO:0000259" key="9">
    <source>
        <dbReference type="PROSITE" id="PS51779"/>
    </source>
</evidence>